<protein>
    <recommendedName>
        <fullName evidence="7">Glutathionylspermidine synthase pre-ATP-grasp-like domain-containing protein</fullName>
    </recommendedName>
</protein>
<sequence>MQRIRIAERAQWRARAEEAGFRFPTIDGQPYWDESAYYAFTLRQIEQDIEDPSAELHQMALDLVGDVIASERLMDQRAIPSHYRDWIADSWRQRQPHLYGRLDLAYDGTGQLLPVAVAGRPAQRRSPAAARRPVQRDP</sequence>
<gene>
    <name evidence="8" type="ORF">G6F50_016525</name>
</gene>
<keyword evidence="1" id="KW-0436">Ligase</keyword>
<dbReference type="InterPro" id="IPR005494">
    <property type="entry name" value="GSPS_pre-ATP-grasp-like_dom"/>
</dbReference>
<evidence type="ECO:0000256" key="2">
    <source>
        <dbReference type="ARBA" id="ARBA00022723"/>
    </source>
</evidence>
<feature type="domain" description="Glutathionylspermidine synthase pre-ATP-grasp-like" evidence="7">
    <location>
        <begin position="12"/>
        <end position="111"/>
    </location>
</feature>
<reference evidence="8 9" key="1">
    <citation type="journal article" date="2020" name="Microb. Genom.">
        <title>Genetic diversity of clinical and environmental Mucorales isolates obtained from an investigation of mucormycosis cases among solid organ transplant recipients.</title>
        <authorList>
            <person name="Nguyen M.H."/>
            <person name="Kaul D."/>
            <person name="Muto C."/>
            <person name="Cheng S.J."/>
            <person name="Richter R.A."/>
            <person name="Bruno V.M."/>
            <person name="Liu G."/>
            <person name="Beyhan S."/>
            <person name="Sundermann A.J."/>
            <person name="Mounaud S."/>
            <person name="Pasculle A.W."/>
            <person name="Nierman W.C."/>
            <person name="Driscoll E."/>
            <person name="Cumbie R."/>
            <person name="Clancy C.J."/>
            <person name="Dupont C.L."/>
        </authorList>
    </citation>
    <scope>NUCLEOTIDE SEQUENCE [LARGE SCALE GENOMIC DNA]</scope>
    <source>
        <strain evidence="8 9">GL24</strain>
    </source>
</reference>
<evidence type="ECO:0000313" key="9">
    <source>
        <dbReference type="Proteomes" id="UP000740926"/>
    </source>
</evidence>
<dbReference type="GO" id="GO:0005524">
    <property type="term" value="F:ATP binding"/>
    <property type="evidence" value="ECO:0007669"/>
    <property type="project" value="UniProtKB-KW"/>
</dbReference>
<keyword evidence="2" id="KW-0479">Metal-binding</keyword>
<dbReference type="EMBL" id="JAANIU010010520">
    <property type="protein sequence ID" value="KAG1531763.1"/>
    <property type="molecule type" value="Genomic_DNA"/>
</dbReference>
<dbReference type="GO" id="GO:0016874">
    <property type="term" value="F:ligase activity"/>
    <property type="evidence" value="ECO:0007669"/>
    <property type="project" value="UniProtKB-KW"/>
</dbReference>
<evidence type="ECO:0000313" key="8">
    <source>
        <dbReference type="EMBL" id="KAG1531763.1"/>
    </source>
</evidence>
<name>A0A9P6XT02_9FUNG</name>
<evidence type="ECO:0000256" key="3">
    <source>
        <dbReference type="ARBA" id="ARBA00022741"/>
    </source>
</evidence>
<evidence type="ECO:0000256" key="5">
    <source>
        <dbReference type="ARBA" id="ARBA00022842"/>
    </source>
</evidence>
<accession>A0A9P6XT02</accession>
<comment type="caution">
    <text evidence="8">The sequence shown here is derived from an EMBL/GenBank/DDBJ whole genome shotgun (WGS) entry which is preliminary data.</text>
</comment>
<feature type="compositionally biased region" description="Low complexity" evidence="6">
    <location>
        <begin position="119"/>
        <end position="132"/>
    </location>
</feature>
<dbReference type="AlphaFoldDB" id="A0A9P6XT02"/>
<keyword evidence="9" id="KW-1185">Reference proteome</keyword>
<evidence type="ECO:0000256" key="4">
    <source>
        <dbReference type="ARBA" id="ARBA00022840"/>
    </source>
</evidence>
<keyword evidence="3" id="KW-0547">Nucleotide-binding</keyword>
<feature type="region of interest" description="Disordered" evidence="6">
    <location>
        <begin position="119"/>
        <end position="138"/>
    </location>
</feature>
<dbReference type="SUPFAM" id="SSF56059">
    <property type="entry name" value="Glutathione synthetase ATP-binding domain-like"/>
    <property type="match status" value="1"/>
</dbReference>
<dbReference type="Proteomes" id="UP000740926">
    <property type="component" value="Unassembled WGS sequence"/>
</dbReference>
<keyword evidence="5" id="KW-0460">Magnesium</keyword>
<proteinExistence type="predicted"/>
<keyword evidence="4" id="KW-0067">ATP-binding</keyword>
<dbReference type="GO" id="GO:0046872">
    <property type="term" value="F:metal ion binding"/>
    <property type="evidence" value="ECO:0007669"/>
    <property type="project" value="UniProtKB-KW"/>
</dbReference>
<evidence type="ECO:0000256" key="6">
    <source>
        <dbReference type="SAM" id="MobiDB-lite"/>
    </source>
</evidence>
<evidence type="ECO:0000259" key="7">
    <source>
        <dbReference type="Pfam" id="PF03738"/>
    </source>
</evidence>
<dbReference type="Pfam" id="PF03738">
    <property type="entry name" value="GSP_synth"/>
    <property type="match status" value="1"/>
</dbReference>
<organism evidence="8 9">
    <name type="scientific">Rhizopus delemar</name>
    <dbReference type="NCBI Taxonomy" id="936053"/>
    <lineage>
        <taxon>Eukaryota</taxon>
        <taxon>Fungi</taxon>
        <taxon>Fungi incertae sedis</taxon>
        <taxon>Mucoromycota</taxon>
        <taxon>Mucoromycotina</taxon>
        <taxon>Mucoromycetes</taxon>
        <taxon>Mucorales</taxon>
        <taxon>Mucorineae</taxon>
        <taxon>Rhizopodaceae</taxon>
        <taxon>Rhizopus</taxon>
    </lineage>
</organism>
<evidence type="ECO:0000256" key="1">
    <source>
        <dbReference type="ARBA" id="ARBA00022598"/>
    </source>
</evidence>